<feature type="transmembrane region" description="Helical" evidence="4">
    <location>
        <begin position="1429"/>
        <end position="1451"/>
    </location>
</feature>
<feature type="repeat" description="TPR" evidence="1">
    <location>
        <begin position="177"/>
        <end position="210"/>
    </location>
</feature>
<dbReference type="GO" id="GO:0005813">
    <property type="term" value="C:centrosome"/>
    <property type="evidence" value="ECO:0007669"/>
    <property type="project" value="TreeGrafter"/>
</dbReference>
<feature type="region of interest" description="Disordered" evidence="3">
    <location>
        <begin position="1140"/>
        <end position="1159"/>
    </location>
</feature>
<accession>A0AA88PFY1</accession>
<name>A0AA88PFY1_9TELE</name>
<feature type="compositionally biased region" description="Polar residues" evidence="3">
    <location>
        <begin position="1191"/>
        <end position="1206"/>
    </location>
</feature>
<dbReference type="Gene3D" id="2.60.40.4100">
    <property type="entry name" value="Zona pellucida, ZP-C domain"/>
    <property type="match status" value="1"/>
</dbReference>
<dbReference type="InterPro" id="IPR042235">
    <property type="entry name" value="ZP-C_dom"/>
</dbReference>
<feature type="coiled-coil region" evidence="2">
    <location>
        <begin position="88"/>
        <end position="115"/>
    </location>
</feature>
<feature type="region of interest" description="Disordered" evidence="3">
    <location>
        <begin position="1191"/>
        <end position="1221"/>
    </location>
</feature>
<keyword evidence="4" id="KW-0812">Transmembrane</keyword>
<organism evidence="5 6">
    <name type="scientific">Cirrhinus molitorella</name>
    <name type="common">mud carp</name>
    <dbReference type="NCBI Taxonomy" id="172907"/>
    <lineage>
        <taxon>Eukaryota</taxon>
        <taxon>Metazoa</taxon>
        <taxon>Chordata</taxon>
        <taxon>Craniata</taxon>
        <taxon>Vertebrata</taxon>
        <taxon>Euteleostomi</taxon>
        <taxon>Actinopterygii</taxon>
        <taxon>Neopterygii</taxon>
        <taxon>Teleostei</taxon>
        <taxon>Ostariophysi</taxon>
        <taxon>Cypriniformes</taxon>
        <taxon>Cyprinidae</taxon>
        <taxon>Labeoninae</taxon>
        <taxon>Labeonini</taxon>
        <taxon>Cirrhinus</taxon>
    </lineage>
</organism>
<sequence>MTLQDNDDLERFLRNADQINELVKDLNSSDVSCQGKAIAKADQFISSLEQKEPCKTKINKTLINKNPSSENRPMNIQYESSQNPEHFLRMLEKDAEERRQRRKMKEEKANALREQGNEAFTQGDYETAVMFYTEGLDQLRDMQALYTNRAQAFIKLKRYKEAISDCEWALRCSEKCIKAYVHMGKSHLALKDFQHSRICYRKILEIEPQRETMVKAYLRQVNLEEKASLQEKAAWEELQEGTEQAVAVTELLKKLDRPNEINLYYCGGLELLSQAIKDCTGQTLFRLNNGFSIINGNNSVRSCLSQNSKDPYAIDLCMSVIKLWRTVCSGDEQNQRLLMECPGTRQHMVQLLASPVREIQRESLELLSMYSETQHGRDVLIDNLNSNQMAENLMSCVRRDTSSALALTVLRNLAGENKFKIQSRENFTAAFALPLEHLLANINTADYETLASVISVIGTMALDDIISTKLAGRNEFWRCSLQAMERRVGCECGSVLYPLLGLMINLASNPSQVVQEHAVLASSRCLDLLSDFSGGVITRATGLLSVLLPMSSDATQEVVQNGIVKKLLKILKVGGEMSSRYSIKALTVCTASIPQACEELVKLDKRLCTLRKLLGGIDELLVGNAALCMGHCLEVDGAAGGLLGTDCVKLLLYHSAGDAKRAAVRQNAAITLGKLCKIEPRHMEKLRELHGLEILHSCVRLITAKEEDLHSEGATFITTMPSEEQNSSSDNGGKVSTESPDRPTMAVISSPGTDLFHTPHERQHSSTVNATTSADKDAITSDRPSFVLASRSTTENGTPAEPLQSDGDLSLISNDEERLHPSAEAGFESMMNDTMTPAARLSRGREKILAFFHASLESKNQRVSESITPLAANGIPMISASDPSVIDNLEESNESVERWAENKTENWTLESFATDESLNGVPSVLSCGSAKVFAAANNFGYTVSGIPSVQRLIEAHPGEEFLTGAPQSQSGLQIESYLKKRDGTVKPTTLKHHDQSSHSVVGMNQTSFTSISHRIVSSPVHATVPPTEFKRHLTFSASPSVSIEQTMMQINRLDNHRDSLHMFVNISDVKEHPRNVTSSPISGISRHTTAAARPEGALPLESLTGTTSPTFPLHLIQTQNVLHDMTSTENQTEFFTTVNEHPRTPQSNFPSDEMSSLGTTDDVQKHLGRTALSAVTGEKFSPIVHTDLSFSSTETQSLPKGSLQSREGSEDISHGTTPFAESDSGVSAEFVSDLPVINRKRRIISPDSLSGLAQISDDICGTGNYTAEMSLNLERDIMPGDLIPALGNLRVVISLKTNNSQVNLEIKSCCLSPTVRLDEFNTTCCIFSRLPVDPHGIRLLPSVLSKRASFTISLFQMINYSTAYLHCDLSVCLRNHSECERQCVQSRNAHLEEEAGAIFSGTGNRISFGPVLKEADNSSFSETADDTEAVVVIISSVAGCLLACLALFLVWMANRRCLQRSAYCWSRALCEC</sequence>
<evidence type="ECO:0008006" key="7">
    <source>
        <dbReference type="Google" id="ProtNLM"/>
    </source>
</evidence>
<dbReference type="SUPFAM" id="SSF48452">
    <property type="entry name" value="TPR-like"/>
    <property type="match status" value="1"/>
</dbReference>
<dbReference type="PANTHER" id="PTHR46540">
    <property type="entry name" value="TETRATRICOPEPTIDE REPEAT PROTEIN 12"/>
    <property type="match status" value="1"/>
</dbReference>
<feature type="region of interest" description="Disordered" evidence="3">
    <location>
        <begin position="716"/>
        <end position="783"/>
    </location>
</feature>
<evidence type="ECO:0000256" key="3">
    <source>
        <dbReference type="SAM" id="MobiDB-lite"/>
    </source>
</evidence>
<dbReference type="EMBL" id="JAUYZG010000018">
    <property type="protein sequence ID" value="KAK2881104.1"/>
    <property type="molecule type" value="Genomic_DNA"/>
</dbReference>
<dbReference type="SUPFAM" id="SSF48371">
    <property type="entry name" value="ARM repeat"/>
    <property type="match status" value="1"/>
</dbReference>
<protein>
    <recommendedName>
        <fullName evidence="7">ZP domain-containing protein</fullName>
    </recommendedName>
</protein>
<dbReference type="PANTHER" id="PTHR46540:SF1">
    <property type="entry name" value="TETRATRICOPEPTIDE REPEAT PROTEIN 12"/>
    <property type="match status" value="1"/>
</dbReference>
<dbReference type="InterPro" id="IPR043195">
    <property type="entry name" value="TTC12"/>
</dbReference>
<keyword evidence="4" id="KW-0472">Membrane</keyword>
<evidence type="ECO:0000313" key="6">
    <source>
        <dbReference type="Proteomes" id="UP001187343"/>
    </source>
</evidence>
<dbReference type="Gene3D" id="1.25.40.10">
    <property type="entry name" value="Tetratricopeptide repeat domain"/>
    <property type="match status" value="1"/>
</dbReference>
<dbReference type="Pfam" id="PF13181">
    <property type="entry name" value="TPR_8"/>
    <property type="match status" value="1"/>
</dbReference>
<dbReference type="GO" id="GO:0007288">
    <property type="term" value="P:sperm axoneme assembly"/>
    <property type="evidence" value="ECO:0007669"/>
    <property type="project" value="TreeGrafter"/>
</dbReference>
<dbReference type="InterPro" id="IPR019734">
    <property type="entry name" value="TPR_rpt"/>
</dbReference>
<evidence type="ECO:0000313" key="5">
    <source>
        <dbReference type="EMBL" id="KAK2881104.1"/>
    </source>
</evidence>
<comment type="caution">
    <text evidence="5">The sequence shown here is derived from an EMBL/GenBank/DDBJ whole genome shotgun (WGS) entry which is preliminary data.</text>
</comment>
<gene>
    <name evidence="5" type="ORF">Q8A67_018372</name>
</gene>
<proteinExistence type="predicted"/>
<evidence type="ECO:0000256" key="1">
    <source>
        <dbReference type="PROSITE-ProRule" id="PRU00339"/>
    </source>
</evidence>
<keyword evidence="2" id="KW-0175">Coiled coil</keyword>
<dbReference type="InterPro" id="IPR011989">
    <property type="entry name" value="ARM-like"/>
</dbReference>
<feature type="compositionally biased region" description="Polar residues" evidence="3">
    <location>
        <begin position="716"/>
        <end position="738"/>
    </location>
</feature>
<dbReference type="SMART" id="SM00028">
    <property type="entry name" value="TPR"/>
    <property type="match status" value="3"/>
</dbReference>
<dbReference type="Gene3D" id="1.25.10.10">
    <property type="entry name" value="Leucine-rich Repeat Variant"/>
    <property type="match status" value="1"/>
</dbReference>
<keyword evidence="6" id="KW-1185">Reference proteome</keyword>
<dbReference type="InterPro" id="IPR016024">
    <property type="entry name" value="ARM-type_fold"/>
</dbReference>
<dbReference type="Proteomes" id="UP001187343">
    <property type="component" value="Unassembled WGS sequence"/>
</dbReference>
<dbReference type="GO" id="GO:0070286">
    <property type="term" value="P:axonemal dynein complex assembly"/>
    <property type="evidence" value="ECO:0007669"/>
    <property type="project" value="TreeGrafter"/>
</dbReference>
<keyword evidence="1" id="KW-0802">TPR repeat</keyword>
<evidence type="ECO:0000256" key="4">
    <source>
        <dbReference type="SAM" id="Phobius"/>
    </source>
</evidence>
<dbReference type="GO" id="GO:0005737">
    <property type="term" value="C:cytoplasm"/>
    <property type="evidence" value="ECO:0007669"/>
    <property type="project" value="TreeGrafter"/>
</dbReference>
<reference evidence="5" key="1">
    <citation type="submission" date="2023-08" db="EMBL/GenBank/DDBJ databases">
        <title>Chromosome-level Genome Assembly of mud carp (Cirrhinus molitorella).</title>
        <authorList>
            <person name="Liu H."/>
        </authorList>
    </citation>
    <scope>NUCLEOTIDE SEQUENCE</scope>
    <source>
        <strain evidence="5">Prfri</strain>
        <tissue evidence="5">Muscle</tissue>
    </source>
</reference>
<dbReference type="PROSITE" id="PS50005">
    <property type="entry name" value="TPR"/>
    <property type="match status" value="1"/>
</dbReference>
<evidence type="ECO:0000256" key="2">
    <source>
        <dbReference type="SAM" id="Coils"/>
    </source>
</evidence>
<dbReference type="InterPro" id="IPR011990">
    <property type="entry name" value="TPR-like_helical_dom_sf"/>
</dbReference>
<keyword evidence="4" id="KW-1133">Transmembrane helix</keyword>